<feature type="signal peptide" evidence="2">
    <location>
        <begin position="1"/>
        <end position="34"/>
    </location>
</feature>
<protein>
    <recommendedName>
        <fullName evidence="5">Gram-positive cocci surface proteins LPxTG domain-containing protein</fullName>
    </recommendedName>
</protein>
<dbReference type="HOGENOM" id="CLU_1371346_0_0_11"/>
<keyword evidence="1" id="KW-0812">Transmembrane</keyword>
<dbReference type="EMBL" id="CP000386">
    <property type="protein sequence ID" value="ABG03532.1"/>
    <property type="molecule type" value="Genomic_DNA"/>
</dbReference>
<dbReference type="STRING" id="266117.Rxyl_0558"/>
<evidence type="ECO:0000313" key="4">
    <source>
        <dbReference type="Proteomes" id="UP000006637"/>
    </source>
</evidence>
<evidence type="ECO:0000256" key="2">
    <source>
        <dbReference type="SAM" id="SignalP"/>
    </source>
</evidence>
<proteinExistence type="predicted"/>
<feature type="transmembrane region" description="Helical" evidence="1">
    <location>
        <begin position="175"/>
        <end position="197"/>
    </location>
</feature>
<accession>Q1AYJ6</accession>
<organism evidence="3 4">
    <name type="scientific">Rubrobacter xylanophilus (strain DSM 9941 / JCM 11954 / NBRC 16129 / PRD-1)</name>
    <dbReference type="NCBI Taxonomy" id="266117"/>
    <lineage>
        <taxon>Bacteria</taxon>
        <taxon>Bacillati</taxon>
        <taxon>Actinomycetota</taxon>
        <taxon>Rubrobacteria</taxon>
        <taxon>Rubrobacterales</taxon>
        <taxon>Rubrobacteraceae</taxon>
        <taxon>Rubrobacter</taxon>
    </lineage>
</organism>
<evidence type="ECO:0000313" key="3">
    <source>
        <dbReference type="EMBL" id="ABG03532.1"/>
    </source>
</evidence>
<keyword evidence="1" id="KW-0472">Membrane</keyword>
<evidence type="ECO:0008006" key="5">
    <source>
        <dbReference type="Google" id="ProtNLM"/>
    </source>
</evidence>
<dbReference type="AlphaFoldDB" id="Q1AYJ6"/>
<keyword evidence="1" id="KW-1133">Transmembrane helix</keyword>
<sequence>MGLSSPFSGAGFRLFVLAAAVFAATLLAASAAEAQFEDQYGAPVAPAGPLAGLQVIVQNDTDGVVNAGDVLVIPGEYTVTEGASVTLQDADATQGTLIDGQNAEIEEGSVVITVTADPVINAPGANGVLNTEGLFVVASTGIFPKAGGAAAAQTEAGAAAEAAAPSGTLPETGGALLFGVLGGLALVATGGLSLRYIRR</sequence>
<feature type="chain" id="PRO_5004187761" description="Gram-positive cocci surface proteins LPxTG domain-containing protein" evidence="2">
    <location>
        <begin position="35"/>
        <end position="199"/>
    </location>
</feature>
<reference evidence="3 4" key="1">
    <citation type="submission" date="2006-06" db="EMBL/GenBank/DDBJ databases">
        <title>Complete sequence of Rubrobacter xylanophilus DSM 9941.</title>
        <authorList>
            <consortium name="US DOE Joint Genome Institute"/>
            <person name="Copeland A."/>
            <person name="Lucas S."/>
            <person name="Lapidus A."/>
            <person name="Barry K."/>
            <person name="Detter J.C."/>
            <person name="Glavina del Rio T."/>
            <person name="Hammon N."/>
            <person name="Israni S."/>
            <person name="Dalin E."/>
            <person name="Tice H."/>
            <person name="Pitluck S."/>
            <person name="Munk A.C."/>
            <person name="Brettin T."/>
            <person name="Bruce D."/>
            <person name="Han C."/>
            <person name="Tapia R."/>
            <person name="Gilna P."/>
            <person name="Schmutz J."/>
            <person name="Larimer F."/>
            <person name="Land M."/>
            <person name="Hauser L."/>
            <person name="Kyrpides N."/>
            <person name="Lykidis A."/>
            <person name="da Costa M.S."/>
            <person name="Rainey F.A."/>
            <person name="Empadinhas N."/>
            <person name="Jolivet E."/>
            <person name="Battista J.R."/>
            <person name="Richardson P."/>
        </authorList>
    </citation>
    <scope>NUCLEOTIDE SEQUENCE [LARGE SCALE GENOMIC DNA]</scope>
    <source>
        <strain evidence="4">DSM 9941 / NBRC 16129 / PRD-1</strain>
    </source>
</reference>
<keyword evidence="4" id="KW-1185">Reference proteome</keyword>
<keyword evidence="2" id="KW-0732">Signal</keyword>
<name>Q1AYJ6_RUBXD</name>
<gene>
    <name evidence="3" type="ordered locus">Rxyl_0558</name>
</gene>
<evidence type="ECO:0000256" key="1">
    <source>
        <dbReference type="SAM" id="Phobius"/>
    </source>
</evidence>
<dbReference type="KEGG" id="rxy:Rxyl_0558"/>
<dbReference type="Proteomes" id="UP000006637">
    <property type="component" value="Chromosome"/>
</dbReference>